<keyword evidence="1" id="KW-0472">Membrane</keyword>
<gene>
    <name evidence="2" type="ordered locus">AM1_2037</name>
</gene>
<keyword evidence="3" id="KW-1185">Reference proteome</keyword>
<evidence type="ECO:0000313" key="2">
    <source>
        <dbReference type="EMBL" id="ABW27052.1"/>
    </source>
</evidence>
<accession>B0CFN3</accession>
<dbReference type="AlphaFoldDB" id="B0CFN3"/>
<proteinExistence type="predicted"/>
<dbReference type="EMBL" id="CP000828">
    <property type="protein sequence ID" value="ABW27052.1"/>
    <property type="molecule type" value="Genomic_DNA"/>
</dbReference>
<protein>
    <submittedName>
        <fullName evidence="2">Uncharacterized protein</fullName>
    </submittedName>
</protein>
<organism evidence="2 3">
    <name type="scientific">Acaryochloris marina (strain MBIC 11017)</name>
    <dbReference type="NCBI Taxonomy" id="329726"/>
    <lineage>
        <taxon>Bacteria</taxon>
        <taxon>Bacillati</taxon>
        <taxon>Cyanobacteriota</taxon>
        <taxon>Cyanophyceae</taxon>
        <taxon>Acaryochloridales</taxon>
        <taxon>Acaryochloridaceae</taxon>
        <taxon>Acaryochloris</taxon>
    </lineage>
</organism>
<reference evidence="2 3" key="1">
    <citation type="journal article" date="2008" name="Proc. Natl. Acad. Sci. U.S.A.">
        <title>Niche adaptation and genome expansion in the chlorophyll d-producing cyanobacterium Acaryochloris marina.</title>
        <authorList>
            <person name="Swingley W.D."/>
            <person name="Chen M."/>
            <person name="Cheung P.C."/>
            <person name="Conrad A.L."/>
            <person name="Dejesa L.C."/>
            <person name="Hao J."/>
            <person name="Honchak B.M."/>
            <person name="Karbach L.E."/>
            <person name="Kurdoglu A."/>
            <person name="Lahiri S."/>
            <person name="Mastrian S.D."/>
            <person name="Miyashita H."/>
            <person name="Page L."/>
            <person name="Ramakrishna P."/>
            <person name="Satoh S."/>
            <person name="Sattley W.M."/>
            <person name="Shimada Y."/>
            <person name="Taylor H.L."/>
            <person name="Tomo T."/>
            <person name="Tsuchiya T."/>
            <person name="Wang Z.T."/>
            <person name="Raymond J."/>
            <person name="Mimuro M."/>
            <person name="Blankenship R.E."/>
            <person name="Touchman J.W."/>
        </authorList>
    </citation>
    <scope>NUCLEOTIDE SEQUENCE [LARGE SCALE GENOMIC DNA]</scope>
    <source>
        <strain evidence="3">MBIC 11017</strain>
    </source>
</reference>
<dbReference type="OrthoDB" id="513754at2"/>
<evidence type="ECO:0000256" key="1">
    <source>
        <dbReference type="SAM" id="Phobius"/>
    </source>
</evidence>
<keyword evidence="1" id="KW-0812">Transmembrane</keyword>
<name>B0CFN3_ACAM1</name>
<keyword evidence="1" id="KW-1133">Transmembrane helix</keyword>
<evidence type="ECO:0000313" key="3">
    <source>
        <dbReference type="Proteomes" id="UP000000268"/>
    </source>
</evidence>
<dbReference type="RefSeq" id="WP_012162544.1">
    <property type="nucleotide sequence ID" value="NC_009925.1"/>
</dbReference>
<dbReference type="Proteomes" id="UP000000268">
    <property type="component" value="Chromosome"/>
</dbReference>
<feature type="transmembrane region" description="Helical" evidence="1">
    <location>
        <begin position="7"/>
        <end position="28"/>
    </location>
</feature>
<dbReference type="HOGENOM" id="CLU_1521964_0_0_3"/>
<dbReference type="KEGG" id="amr:AM1_2037"/>
<sequence>MQERTKLSICISILRWLIFVYFGAVGLWRLQRFLPLTESSSTDPSCRQAILQGEEQINQLPQVKLQKGYWDKVGFMYDPPAGRPQKYQYILEKTSGIRNVFSSPQFMSKISQNIMDNCSDVSMVGFSDARFVADINYGFFAQNAVKKVCRPDPLFFVSIHITYPFGVRNWSHDGCN</sequence>